<evidence type="ECO:0000256" key="1">
    <source>
        <dbReference type="SAM" id="MobiDB-lite"/>
    </source>
</evidence>
<reference evidence="3" key="1">
    <citation type="journal article" date="2023" name="Mol. Phylogenet. Evol.">
        <title>Genome-scale phylogeny and comparative genomics of the fungal order Sordariales.</title>
        <authorList>
            <person name="Hensen N."/>
            <person name="Bonometti L."/>
            <person name="Westerberg I."/>
            <person name="Brannstrom I.O."/>
            <person name="Guillou S."/>
            <person name="Cros-Aarteil S."/>
            <person name="Calhoun S."/>
            <person name="Haridas S."/>
            <person name="Kuo A."/>
            <person name="Mondo S."/>
            <person name="Pangilinan J."/>
            <person name="Riley R."/>
            <person name="LaButti K."/>
            <person name="Andreopoulos B."/>
            <person name="Lipzen A."/>
            <person name="Chen C."/>
            <person name="Yan M."/>
            <person name="Daum C."/>
            <person name="Ng V."/>
            <person name="Clum A."/>
            <person name="Steindorff A."/>
            <person name="Ohm R.A."/>
            <person name="Martin F."/>
            <person name="Silar P."/>
            <person name="Natvig D.O."/>
            <person name="Lalanne C."/>
            <person name="Gautier V."/>
            <person name="Ament-Velasquez S.L."/>
            <person name="Kruys A."/>
            <person name="Hutchinson M.I."/>
            <person name="Powell A.J."/>
            <person name="Barry K."/>
            <person name="Miller A.N."/>
            <person name="Grigoriev I.V."/>
            <person name="Debuchy R."/>
            <person name="Gladieux P."/>
            <person name="Hiltunen Thoren M."/>
            <person name="Johannesson H."/>
        </authorList>
    </citation>
    <scope>NUCLEOTIDE SEQUENCE</scope>
    <source>
        <strain evidence="3">CBS 955.72</strain>
    </source>
</reference>
<keyword evidence="4" id="KW-1185">Reference proteome</keyword>
<comment type="caution">
    <text evidence="3">The sequence shown here is derived from an EMBL/GenBank/DDBJ whole genome shotgun (WGS) entry which is preliminary data.</text>
</comment>
<dbReference type="EMBL" id="JAUIQD010000007">
    <property type="protein sequence ID" value="KAK3344256.1"/>
    <property type="molecule type" value="Genomic_DNA"/>
</dbReference>
<feature type="transmembrane region" description="Helical" evidence="2">
    <location>
        <begin position="248"/>
        <end position="272"/>
    </location>
</feature>
<dbReference type="AlphaFoldDB" id="A0AAJ0H9I4"/>
<feature type="region of interest" description="Disordered" evidence="1">
    <location>
        <begin position="283"/>
        <end position="340"/>
    </location>
</feature>
<keyword evidence="2" id="KW-0472">Membrane</keyword>
<keyword evidence="2" id="KW-0812">Transmembrane</keyword>
<dbReference type="Proteomes" id="UP001275084">
    <property type="component" value="Unassembled WGS sequence"/>
</dbReference>
<evidence type="ECO:0000313" key="3">
    <source>
        <dbReference type="EMBL" id="KAK3344256.1"/>
    </source>
</evidence>
<reference evidence="3" key="2">
    <citation type="submission" date="2023-06" db="EMBL/GenBank/DDBJ databases">
        <authorList>
            <consortium name="Lawrence Berkeley National Laboratory"/>
            <person name="Haridas S."/>
            <person name="Hensen N."/>
            <person name="Bonometti L."/>
            <person name="Westerberg I."/>
            <person name="Brannstrom I.O."/>
            <person name="Guillou S."/>
            <person name="Cros-Aarteil S."/>
            <person name="Calhoun S."/>
            <person name="Kuo A."/>
            <person name="Mondo S."/>
            <person name="Pangilinan J."/>
            <person name="Riley R."/>
            <person name="Labutti K."/>
            <person name="Andreopoulos B."/>
            <person name="Lipzen A."/>
            <person name="Chen C."/>
            <person name="Yanf M."/>
            <person name="Daum C."/>
            <person name="Ng V."/>
            <person name="Clum A."/>
            <person name="Steindorff A."/>
            <person name="Ohm R."/>
            <person name="Martin F."/>
            <person name="Silar P."/>
            <person name="Natvig D."/>
            <person name="Lalanne C."/>
            <person name="Gautier V."/>
            <person name="Ament-Velasquez S.L."/>
            <person name="Kruys A."/>
            <person name="Hutchinson M.I."/>
            <person name="Powell A.J."/>
            <person name="Barry K."/>
            <person name="Miller A.N."/>
            <person name="Grigoriev I.V."/>
            <person name="Debuchy R."/>
            <person name="Gladieux P."/>
            <person name="Thoren M.H."/>
            <person name="Johannesson H."/>
        </authorList>
    </citation>
    <scope>NUCLEOTIDE SEQUENCE</scope>
    <source>
        <strain evidence="3">CBS 955.72</strain>
    </source>
</reference>
<feature type="compositionally biased region" description="Pro residues" evidence="1">
    <location>
        <begin position="322"/>
        <end position="340"/>
    </location>
</feature>
<keyword evidence="2" id="KW-1133">Transmembrane helix</keyword>
<gene>
    <name evidence="3" type="ORF">B0T25DRAFT_573208</name>
</gene>
<evidence type="ECO:0000256" key="2">
    <source>
        <dbReference type="SAM" id="Phobius"/>
    </source>
</evidence>
<evidence type="ECO:0000313" key="4">
    <source>
        <dbReference type="Proteomes" id="UP001275084"/>
    </source>
</evidence>
<proteinExistence type="predicted"/>
<accession>A0AAJ0H9I4</accession>
<protein>
    <submittedName>
        <fullName evidence="3">Uncharacterized protein</fullName>
    </submittedName>
</protein>
<feature type="region of interest" description="Disordered" evidence="1">
    <location>
        <begin position="151"/>
        <end position="176"/>
    </location>
</feature>
<organism evidence="3 4">
    <name type="scientific">Lasiosphaeria hispida</name>
    <dbReference type="NCBI Taxonomy" id="260671"/>
    <lineage>
        <taxon>Eukaryota</taxon>
        <taxon>Fungi</taxon>
        <taxon>Dikarya</taxon>
        <taxon>Ascomycota</taxon>
        <taxon>Pezizomycotina</taxon>
        <taxon>Sordariomycetes</taxon>
        <taxon>Sordariomycetidae</taxon>
        <taxon>Sordariales</taxon>
        <taxon>Lasiosphaeriaceae</taxon>
        <taxon>Lasiosphaeria</taxon>
    </lineage>
</organism>
<name>A0AAJ0H9I4_9PEZI</name>
<sequence length="340" mass="36331">MINTTSSYETTSSETSSALEALISTLTTPFIQPSGCDSIFSTTSVFETDYDYSGGRYVTGTIEVAISDRNDPKFTSCQPSRWADVVYESQFSFSPAVCPGGWTAYELREAGVRTAFCCQSGYVYASGPANVPGVALGNGCYSEIGVTPATTTSISTSTSRSRSPASAVPTVTETTATTTPRRYKVHNAYHISWGASDMPALSPQPPDLASCSHDGEKVIPTWVPGDPNPVVECINQTDGWGGGRNSSLYLFLIIGLPIVIGLCIICCCACCCRHSIKEKRANQAKTARAGRVAEETGVPLAERLVERSGQVPVDEEHEGHSAPPPYRDQGQRPPPYQPSS</sequence>